<feature type="region of interest" description="Disordered" evidence="1">
    <location>
        <begin position="1"/>
        <end position="69"/>
    </location>
</feature>
<proteinExistence type="predicted"/>
<reference evidence="3" key="2">
    <citation type="submission" date="2023-05" db="EMBL/GenBank/DDBJ databases">
        <authorList>
            <consortium name="Lawrence Berkeley National Laboratory"/>
            <person name="Steindorff A."/>
            <person name="Hensen N."/>
            <person name="Bonometti L."/>
            <person name="Westerberg I."/>
            <person name="Brannstrom I.O."/>
            <person name="Guillou S."/>
            <person name="Cros-Aarteil S."/>
            <person name="Calhoun S."/>
            <person name="Haridas S."/>
            <person name="Kuo A."/>
            <person name="Mondo S."/>
            <person name="Pangilinan J."/>
            <person name="Riley R."/>
            <person name="Labutti K."/>
            <person name="Andreopoulos B."/>
            <person name="Lipzen A."/>
            <person name="Chen C."/>
            <person name="Yanf M."/>
            <person name="Daum C."/>
            <person name="Ng V."/>
            <person name="Clum A."/>
            <person name="Ohm R."/>
            <person name="Martin F."/>
            <person name="Silar P."/>
            <person name="Natvig D."/>
            <person name="Lalanne C."/>
            <person name="Gautier V."/>
            <person name="Ament-Velasquez S.L."/>
            <person name="Kruys A."/>
            <person name="Hutchinson M.I."/>
            <person name="Powell A.J."/>
            <person name="Barry K."/>
            <person name="Miller A.N."/>
            <person name="Grigoriev I.V."/>
            <person name="Debuchy R."/>
            <person name="Gladieux P."/>
            <person name="Thoren M.H."/>
            <person name="Johannesson H."/>
        </authorList>
    </citation>
    <scope>NUCLEOTIDE SEQUENCE</scope>
    <source>
        <strain evidence="3">PSN293</strain>
    </source>
</reference>
<feature type="compositionally biased region" description="Low complexity" evidence="1">
    <location>
        <begin position="55"/>
        <end position="65"/>
    </location>
</feature>
<evidence type="ECO:0000313" key="4">
    <source>
        <dbReference type="Proteomes" id="UP001301769"/>
    </source>
</evidence>
<evidence type="ECO:0000256" key="1">
    <source>
        <dbReference type="SAM" id="MobiDB-lite"/>
    </source>
</evidence>
<gene>
    <name evidence="3" type="ORF">QBC37DRAFT_410982</name>
</gene>
<accession>A0AAN7BD65</accession>
<evidence type="ECO:0000256" key="2">
    <source>
        <dbReference type="SAM" id="Phobius"/>
    </source>
</evidence>
<keyword evidence="2" id="KW-0812">Transmembrane</keyword>
<protein>
    <recommendedName>
        <fullName evidence="5">Apple domain-containing protein</fullName>
    </recommendedName>
</protein>
<dbReference type="AlphaFoldDB" id="A0AAN7BD65"/>
<dbReference type="EMBL" id="MU858050">
    <property type="protein sequence ID" value="KAK4218992.1"/>
    <property type="molecule type" value="Genomic_DNA"/>
</dbReference>
<dbReference type="Proteomes" id="UP001301769">
    <property type="component" value="Unassembled WGS sequence"/>
</dbReference>
<keyword evidence="2" id="KW-0472">Membrane</keyword>
<evidence type="ECO:0008006" key="5">
    <source>
        <dbReference type="Google" id="ProtNLM"/>
    </source>
</evidence>
<dbReference type="Gene3D" id="3.50.4.10">
    <property type="entry name" value="Hepatocyte Growth Factor"/>
    <property type="match status" value="1"/>
</dbReference>
<comment type="caution">
    <text evidence="3">The sequence shown here is derived from an EMBL/GenBank/DDBJ whole genome shotgun (WGS) entry which is preliminary data.</text>
</comment>
<keyword evidence="4" id="KW-1185">Reference proteome</keyword>
<sequence>MEVVDRPSTPIQHKRDAKSAGNNAPEVVDQYQDGDKIGSPALLIYQPHGPPPPQHQSSWQQQQQPTSLHRQVPIEHHYYHSGRSPTLPVPPVDDLQARSEKRICGLGRSVFLVLLVLAWLAIVGIGVGVGVKIGVVDRNQGSNNDDGASSNSGNSTLAWLECPEGANAQVQTTSAVKFLHLCGVDFSGPGEATDIASERTPTFKECLEACARTQGCTGAGWGPALPDKPARATCWMKNNLNVSHNSPPDWNFGIRLD</sequence>
<name>A0AAN7BD65_9PEZI</name>
<reference evidence="3" key="1">
    <citation type="journal article" date="2023" name="Mol. Phylogenet. Evol.">
        <title>Genome-scale phylogeny and comparative genomics of the fungal order Sordariales.</title>
        <authorList>
            <person name="Hensen N."/>
            <person name="Bonometti L."/>
            <person name="Westerberg I."/>
            <person name="Brannstrom I.O."/>
            <person name="Guillou S."/>
            <person name="Cros-Aarteil S."/>
            <person name="Calhoun S."/>
            <person name="Haridas S."/>
            <person name="Kuo A."/>
            <person name="Mondo S."/>
            <person name="Pangilinan J."/>
            <person name="Riley R."/>
            <person name="LaButti K."/>
            <person name="Andreopoulos B."/>
            <person name="Lipzen A."/>
            <person name="Chen C."/>
            <person name="Yan M."/>
            <person name="Daum C."/>
            <person name="Ng V."/>
            <person name="Clum A."/>
            <person name="Steindorff A."/>
            <person name="Ohm R.A."/>
            <person name="Martin F."/>
            <person name="Silar P."/>
            <person name="Natvig D.O."/>
            <person name="Lalanne C."/>
            <person name="Gautier V."/>
            <person name="Ament-Velasquez S.L."/>
            <person name="Kruys A."/>
            <person name="Hutchinson M.I."/>
            <person name="Powell A.J."/>
            <person name="Barry K."/>
            <person name="Miller A.N."/>
            <person name="Grigoriev I.V."/>
            <person name="Debuchy R."/>
            <person name="Gladieux P."/>
            <person name="Hiltunen Thoren M."/>
            <person name="Johannesson H."/>
        </authorList>
    </citation>
    <scope>NUCLEOTIDE SEQUENCE</scope>
    <source>
        <strain evidence="3">PSN293</strain>
    </source>
</reference>
<organism evidence="3 4">
    <name type="scientific">Rhypophila decipiens</name>
    <dbReference type="NCBI Taxonomy" id="261697"/>
    <lineage>
        <taxon>Eukaryota</taxon>
        <taxon>Fungi</taxon>
        <taxon>Dikarya</taxon>
        <taxon>Ascomycota</taxon>
        <taxon>Pezizomycotina</taxon>
        <taxon>Sordariomycetes</taxon>
        <taxon>Sordariomycetidae</taxon>
        <taxon>Sordariales</taxon>
        <taxon>Naviculisporaceae</taxon>
        <taxon>Rhypophila</taxon>
    </lineage>
</organism>
<keyword evidence="2" id="KW-1133">Transmembrane helix</keyword>
<evidence type="ECO:0000313" key="3">
    <source>
        <dbReference type="EMBL" id="KAK4218992.1"/>
    </source>
</evidence>
<feature type="transmembrane region" description="Helical" evidence="2">
    <location>
        <begin position="110"/>
        <end position="131"/>
    </location>
</feature>